<keyword evidence="2" id="KW-0813">Transport</keyword>
<dbReference type="PANTHER" id="PTHR43266">
    <property type="entry name" value="MACROLIDE-EFFLUX PROTEIN"/>
    <property type="match status" value="1"/>
</dbReference>
<evidence type="ECO:0000256" key="1">
    <source>
        <dbReference type="ARBA" id="ARBA00004651"/>
    </source>
</evidence>
<keyword evidence="5 7" id="KW-1133">Transmembrane helix</keyword>
<dbReference type="HOGENOM" id="CLU_029603_0_0_4"/>
<dbReference type="STRING" id="666681.M301_2649"/>
<dbReference type="InterPro" id="IPR011701">
    <property type="entry name" value="MFS"/>
</dbReference>
<feature type="transmembrane region" description="Helical" evidence="7">
    <location>
        <begin position="52"/>
        <end position="72"/>
    </location>
</feature>
<evidence type="ECO:0000313" key="8">
    <source>
        <dbReference type="EMBL" id="ADI31004.1"/>
    </source>
</evidence>
<dbReference type="Proteomes" id="UP000000383">
    <property type="component" value="Chromosome"/>
</dbReference>
<keyword evidence="6 7" id="KW-0472">Membrane</keyword>
<reference evidence="9" key="1">
    <citation type="submission" date="2010-05" db="EMBL/GenBank/DDBJ databases">
        <title>Complete sequence of Methylotenera sp. 301.</title>
        <authorList>
            <person name="Lucas S."/>
            <person name="Copeland A."/>
            <person name="Lapidus A."/>
            <person name="Cheng J.-F."/>
            <person name="Bruce D."/>
            <person name="Goodwin L."/>
            <person name="Pitluck S."/>
            <person name="Clum A."/>
            <person name="Land M."/>
            <person name="Hauser L."/>
            <person name="Kyrpides N."/>
            <person name="Ivanova N."/>
            <person name="Chistoservova L."/>
            <person name="Kalyuzhnaya M."/>
            <person name="Woyke T."/>
        </authorList>
    </citation>
    <scope>NUCLEOTIDE SEQUENCE [LARGE SCALE GENOMIC DNA]</scope>
    <source>
        <strain evidence="9">301</strain>
    </source>
</reference>
<keyword evidence="3" id="KW-1003">Cell membrane</keyword>
<keyword evidence="9" id="KW-1185">Reference proteome</keyword>
<organism evidence="8 9">
    <name type="scientific">Methylotenera versatilis (strain 301)</name>
    <dbReference type="NCBI Taxonomy" id="666681"/>
    <lineage>
        <taxon>Bacteria</taxon>
        <taxon>Pseudomonadati</taxon>
        <taxon>Pseudomonadota</taxon>
        <taxon>Betaproteobacteria</taxon>
        <taxon>Nitrosomonadales</taxon>
        <taxon>Methylophilaceae</taxon>
        <taxon>Methylotenera</taxon>
    </lineage>
</organism>
<feature type="transmembrane region" description="Helical" evidence="7">
    <location>
        <begin position="389"/>
        <end position="412"/>
    </location>
</feature>
<dbReference type="KEGG" id="meh:M301_2649"/>
<gene>
    <name evidence="8" type="ordered locus">M301_2649</name>
</gene>
<feature type="transmembrane region" description="Helical" evidence="7">
    <location>
        <begin position="175"/>
        <end position="192"/>
    </location>
</feature>
<feature type="transmembrane region" description="Helical" evidence="7">
    <location>
        <begin position="21"/>
        <end position="40"/>
    </location>
</feature>
<feature type="transmembrane region" description="Helical" evidence="7">
    <location>
        <begin position="292"/>
        <end position="311"/>
    </location>
</feature>
<protein>
    <submittedName>
        <fullName evidence="8">Major facilitator superfamily MFS_1</fullName>
    </submittedName>
</protein>
<evidence type="ECO:0000313" key="9">
    <source>
        <dbReference type="Proteomes" id="UP000000383"/>
    </source>
</evidence>
<evidence type="ECO:0000256" key="4">
    <source>
        <dbReference type="ARBA" id="ARBA00022692"/>
    </source>
</evidence>
<dbReference type="CDD" id="cd06173">
    <property type="entry name" value="MFS_MefA_like"/>
    <property type="match status" value="1"/>
</dbReference>
<dbReference type="GO" id="GO:0022857">
    <property type="term" value="F:transmembrane transporter activity"/>
    <property type="evidence" value="ECO:0007669"/>
    <property type="project" value="InterPro"/>
</dbReference>
<feature type="transmembrane region" description="Helical" evidence="7">
    <location>
        <begin position="418"/>
        <end position="438"/>
    </location>
</feature>
<dbReference type="OrthoDB" id="9803968at2"/>
<keyword evidence="4 7" id="KW-0812">Transmembrane</keyword>
<dbReference type="SUPFAM" id="SSF103473">
    <property type="entry name" value="MFS general substrate transporter"/>
    <property type="match status" value="1"/>
</dbReference>
<dbReference type="InterPro" id="IPR036259">
    <property type="entry name" value="MFS_trans_sf"/>
</dbReference>
<feature type="transmembrane region" description="Helical" evidence="7">
    <location>
        <begin position="262"/>
        <end position="280"/>
    </location>
</feature>
<dbReference type="RefSeq" id="WP_013149310.1">
    <property type="nucleotide sequence ID" value="NC_014207.1"/>
</dbReference>
<sequence>MSNQFTLMSEQRFRPFFFTQFLGAFNDNVFKTALITLVAFHASSLSSIDGATLATLLPGLFILPFFLFSATAGQIADKFEKSQIIRYVKIFEIGIMTFASAGFFLHNIWLLATALFMMGMHSTIFGPVKYSYLPQHLKETELIGGNGMVEMGSFVAILLGQVLGASLATVAHHELFTSIAIIAIGFLGYFSSRGIPNSPSADANLKINWNPITETVKNIKFIWADQTIWLAIVGISWFWFYGATLLAQFPNFAKDILLGNESVFILLLSIFSIGIGIGSLMCEKLSKGKLEVGLVVFGAIGLTIFGADLYFSSTYLHETVNLKAMFDYKSFITYSHAYNPDVYSFNHESVARWRLLADIALTGFFGGLYIVPLYALIQTRAEKSHQSRVIAANNILNALFMVVSAGFSILLLGKGLNIPQLFLATALLNVLVTIYLCIRQPEYFKTFIAWIKR</sequence>
<evidence type="ECO:0000256" key="7">
    <source>
        <dbReference type="SAM" id="Phobius"/>
    </source>
</evidence>
<dbReference type="EMBL" id="CP002056">
    <property type="protein sequence ID" value="ADI31004.1"/>
    <property type="molecule type" value="Genomic_DNA"/>
</dbReference>
<dbReference type="Gene3D" id="1.20.1250.20">
    <property type="entry name" value="MFS general substrate transporter like domains"/>
    <property type="match status" value="1"/>
</dbReference>
<evidence type="ECO:0000256" key="6">
    <source>
        <dbReference type="ARBA" id="ARBA00023136"/>
    </source>
</evidence>
<feature type="transmembrane region" description="Helical" evidence="7">
    <location>
        <begin position="227"/>
        <end position="250"/>
    </location>
</feature>
<proteinExistence type="predicted"/>
<evidence type="ECO:0000256" key="3">
    <source>
        <dbReference type="ARBA" id="ARBA00022475"/>
    </source>
</evidence>
<name>D7DNK3_METV0</name>
<dbReference type="PANTHER" id="PTHR43266:SF2">
    <property type="entry name" value="MAJOR FACILITATOR SUPERFAMILY (MFS) PROFILE DOMAIN-CONTAINING PROTEIN"/>
    <property type="match status" value="1"/>
</dbReference>
<comment type="subcellular location">
    <subcellularLocation>
        <location evidence="1">Cell membrane</location>
        <topology evidence="1">Multi-pass membrane protein</topology>
    </subcellularLocation>
</comment>
<feature type="transmembrane region" description="Helical" evidence="7">
    <location>
        <begin position="84"/>
        <end position="102"/>
    </location>
</feature>
<dbReference type="eggNOG" id="COG0204">
    <property type="taxonomic scope" value="Bacteria"/>
</dbReference>
<evidence type="ECO:0000256" key="2">
    <source>
        <dbReference type="ARBA" id="ARBA00022448"/>
    </source>
</evidence>
<feature type="transmembrane region" description="Helical" evidence="7">
    <location>
        <begin position="355"/>
        <end position="377"/>
    </location>
</feature>
<dbReference type="AlphaFoldDB" id="D7DNK3"/>
<accession>D7DNK3</accession>
<evidence type="ECO:0000256" key="5">
    <source>
        <dbReference type="ARBA" id="ARBA00022989"/>
    </source>
</evidence>
<reference evidence="8 9" key="2">
    <citation type="journal article" date="2011" name="J. Bacteriol.">
        <title>Genomes of three methylotrophs from a single niche uncover genetic and metabolic divergence of Methylophilaceae.</title>
        <authorList>
            <person name="Lapidus A."/>
            <person name="Clum A."/>
            <person name="Labutti K."/>
            <person name="Kaluzhnaya M.G."/>
            <person name="Lim S."/>
            <person name="Beck D.A."/>
            <person name="Glavina Del Rio T."/>
            <person name="Nolan M."/>
            <person name="Mavromatis K."/>
            <person name="Huntemann M."/>
            <person name="Lucas S."/>
            <person name="Lidstrom M.E."/>
            <person name="Ivanova N."/>
            <person name="Chistoserdova L."/>
        </authorList>
    </citation>
    <scope>NUCLEOTIDE SEQUENCE [LARGE SCALE GENOMIC DNA]</scope>
    <source>
        <strain evidence="8 9">301</strain>
    </source>
</reference>
<dbReference type="Pfam" id="PF07690">
    <property type="entry name" value="MFS_1"/>
    <property type="match status" value="1"/>
</dbReference>
<dbReference type="GO" id="GO:0005886">
    <property type="term" value="C:plasma membrane"/>
    <property type="evidence" value="ECO:0007669"/>
    <property type="project" value="UniProtKB-SubCell"/>
</dbReference>